<feature type="transmembrane region" description="Helical" evidence="1">
    <location>
        <begin position="40"/>
        <end position="60"/>
    </location>
</feature>
<gene>
    <name evidence="2" type="ORF">GCM10010977_20150</name>
</gene>
<evidence type="ECO:0000313" key="3">
    <source>
        <dbReference type="Proteomes" id="UP000642509"/>
    </source>
</evidence>
<keyword evidence="1" id="KW-1133">Transmembrane helix</keyword>
<evidence type="ECO:0000256" key="1">
    <source>
        <dbReference type="SAM" id="Phobius"/>
    </source>
</evidence>
<dbReference type="EMBL" id="BMLQ01000005">
    <property type="protein sequence ID" value="GGO46058.1"/>
    <property type="molecule type" value="Genomic_DNA"/>
</dbReference>
<name>A0ABQ2M2E1_9MICC</name>
<dbReference type="Proteomes" id="UP000642509">
    <property type="component" value="Unassembled WGS sequence"/>
</dbReference>
<accession>A0ABQ2M2E1</accession>
<keyword evidence="1" id="KW-0472">Membrane</keyword>
<sequence length="116" mass="12640">MEEHHGEGGDQAEPIQRGEAGPWPVCSLISCPIICPAADLVISLPISLVISLLTNLLIYLDPRQFRRRDHGPAPSLTYRAAPRSGSRPPRVGLCLHPVLDDFVTLRTPSGRSLGIR</sequence>
<reference evidence="3" key="1">
    <citation type="journal article" date="2019" name="Int. J. Syst. Evol. Microbiol.">
        <title>The Global Catalogue of Microorganisms (GCM) 10K type strain sequencing project: providing services to taxonomists for standard genome sequencing and annotation.</title>
        <authorList>
            <consortium name="The Broad Institute Genomics Platform"/>
            <consortium name="The Broad Institute Genome Sequencing Center for Infectious Disease"/>
            <person name="Wu L."/>
            <person name="Ma J."/>
        </authorList>
    </citation>
    <scope>NUCLEOTIDE SEQUENCE [LARGE SCALE GENOMIC DNA]</scope>
    <source>
        <strain evidence="3">CGMCC 1.7064</strain>
    </source>
</reference>
<comment type="caution">
    <text evidence="2">The sequence shown here is derived from an EMBL/GenBank/DDBJ whole genome shotgun (WGS) entry which is preliminary data.</text>
</comment>
<evidence type="ECO:0000313" key="2">
    <source>
        <dbReference type="EMBL" id="GGO46058.1"/>
    </source>
</evidence>
<protein>
    <submittedName>
        <fullName evidence="2">Uncharacterized protein</fullName>
    </submittedName>
</protein>
<keyword evidence="3" id="KW-1185">Reference proteome</keyword>
<proteinExistence type="predicted"/>
<organism evidence="2 3">
    <name type="scientific">Citricoccus zhacaiensis</name>
    <dbReference type="NCBI Taxonomy" id="489142"/>
    <lineage>
        <taxon>Bacteria</taxon>
        <taxon>Bacillati</taxon>
        <taxon>Actinomycetota</taxon>
        <taxon>Actinomycetes</taxon>
        <taxon>Micrococcales</taxon>
        <taxon>Micrococcaceae</taxon>
        <taxon>Citricoccus</taxon>
    </lineage>
</organism>
<keyword evidence="1" id="KW-0812">Transmembrane</keyword>